<dbReference type="PRINTS" id="PR01782">
    <property type="entry name" value="MCEVIRFACTOR"/>
</dbReference>
<proteinExistence type="predicted"/>
<dbReference type="Proteomes" id="UP000298860">
    <property type="component" value="Unassembled WGS sequence"/>
</dbReference>
<dbReference type="InterPro" id="IPR052336">
    <property type="entry name" value="MlaD_Phospholipid_Transporter"/>
</dbReference>
<evidence type="ECO:0000259" key="2">
    <source>
        <dbReference type="Pfam" id="PF11887"/>
    </source>
</evidence>
<dbReference type="InterPro" id="IPR005693">
    <property type="entry name" value="Mce"/>
</dbReference>
<feature type="domain" description="Mce/MlaD" evidence="1">
    <location>
        <begin position="39"/>
        <end position="112"/>
    </location>
</feature>
<evidence type="ECO:0000259" key="1">
    <source>
        <dbReference type="Pfam" id="PF02470"/>
    </source>
</evidence>
<dbReference type="AlphaFoldDB" id="A0A4D4J2I1"/>
<dbReference type="OrthoDB" id="5241191at2"/>
<dbReference type="InterPro" id="IPR003399">
    <property type="entry name" value="Mce/MlaD"/>
</dbReference>
<comment type="caution">
    <text evidence="3">The sequence shown here is derived from an EMBL/GenBank/DDBJ whole genome shotgun (WGS) entry which is preliminary data.</text>
</comment>
<evidence type="ECO:0000313" key="3">
    <source>
        <dbReference type="EMBL" id="GDY29370.1"/>
    </source>
</evidence>
<evidence type="ECO:0000313" key="4">
    <source>
        <dbReference type="Proteomes" id="UP000298860"/>
    </source>
</evidence>
<name>A0A4D4J2I1_9PSEU</name>
<reference evidence="4" key="1">
    <citation type="submission" date="2019-04" db="EMBL/GenBank/DDBJ databases">
        <title>Draft genome sequence of Pseudonocardiaceae bacterium SL3-2-4.</title>
        <authorList>
            <person name="Ningsih F."/>
            <person name="Yokota A."/>
            <person name="Sakai Y."/>
            <person name="Nanatani K."/>
            <person name="Yabe S."/>
            <person name="Oetari A."/>
            <person name="Sjamsuridzal W."/>
        </authorList>
    </citation>
    <scope>NUCLEOTIDE SEQUENCE [LARGE SCALE GENOMIC DNA]</scope>
    <source>
        <strain evidence="4">SL3-2-4</strain>
    </source>
</reference>
<dbReference type="GO" id="GO:0005576">
    <property type="term" value="C:extracellular region"/>
    <property type="evidence" value="ECO:0007669"/>
    <property type="project" value="TreeGrafter"/>
</dbReference>
<dbReference type="PANTHER" id="PTHR33371:SF18">
    <property type="entry name" value="MCE-FAMILY PROTEIN MCE3C"/>
    <property type="match status" value="1"/>
</dbReference>
<dbReference type="InterPro" id="IPR024516">
    <property type="entry name" value="Mce_C"/>
</dbReference>
<protein>
    <submittedName>
        <fullName evidence="3">ABC transporter substrate-binding protein</fullName>
    </submittedName>
</protein>
<dbReference type="PANTHER" id="PTHR33371">
    <property type="entry name" value="INTERMEMBRANE PHOSPHOLIPID TRANSPORT SYSTEM BINDING PROTEIN MLAD-RELATED"/>
    <property type="match status" value="1"/>
</dbReference>
<dbReference type="EMBL" id="BJFL01000003">
    <property type="protein sequence ID" value="GDY29370.1"/>
    <property type="molecule type" value="Genomic_DNA"/>
</dbReference>
<organism evidence="3 4">
    <name type="scientific">Gandjariella thermophila</name>
    <dbReference type="NCBI Taxonomy" id="1931992"/>
    <lineage>
        <taxon>Bacteria</taxon>
        <taxon>Bacillati</taxon>
        <taxon>Actinomycetota</taxon>
        <taxon>Actinomycetes</taxon>
        <taxon>Pseudonocardiales</taxon>
        <taxon>Pseudonocardiaceae</taxon>
        <taxon>Gandjariella</taxon>
    </lineage>
</organism>
<accession>A0A4D4J2I1</accession>
<dbReference type="RefSeq" id="WP_137812541.1">
    <property type="nucleotide sequence ID" value="NZ_BJFL01000003.1"/>
</dbReference>
<feature type="domain" description="Mammalian cell entry C-terminal" evidence="2">
    <location>
        <begin position="115"/>
        <end position="310"/>
    </location>
</feature>
<gene>
    <name evidence="3" type="ORF">GTS_10030</name>
</gene>
<dbReference type="Pfam" id="PF11887">
    <property type="entry name" value="Mce4_CUP1"/>
    <property type="match status" value="1"/>
</dbReference>
<dbReference type="Pfam" id="PF02470">
    <property type="entry name" value="MlaD"/>
    <property type="match status" value="1"/>
</dbReference>
<dbReference type="NCBIfam" id="TIGR00996">
    <property type="entry name" value="Mtu_fam_mce"/>
    <property type="match status" value="1"/>
</dbReference>
<sequence>MKPFRERNPLAIGAIGLTVLALLVLAAFNADELPIIGGGTTYRADFSESAGLKPKDEVRIAGVKVGKVTDVALDGNHVKVTFMVDKAWVGDRTTAAIKIKTLLGQKYLALDPQGAQALNPSTPIPLGHTFAPYDVQEAFGGLANTVEQIDTTQLAKSFAVISDTFRDSPADVRGALNGLSALSNTIASRDDQLARLVANTSQITKTLADRDQQFQQLLSDGNLLLAEVRKRKDAISELLRGTQQLSIQLQGLVADNNNQLRPALQQLDRVAAILQRNQDNLNKSLQEMAPFYRLFANALGNGRWFDTYICGLLPPAVGPINQEGCRP</sequence>
<keyword evidence="4" id="KW-1185">Reference proteome</keyword>